<comment type="caution">
    <text evidence="5">The sequence shown here is derived from an EMBL/GenBank/DDBJ whole genome shotgun (WGS) entry which is preliminary data.</text>
</comment>
<dbReference type="EMBL" id="JBHSIS010000022">
    <property type="protein sequence ID" value="MFC4858385.1"/>
    <property type="molecule type" value="Genomic_DNA"/>
</dbReference>
<comment type="cofactor">
    <cofactor evidence="1">
        <name>pyridoxal 5'-phosphate</name>
        <dbReference type="ChEBI" id="CHEBI:597326"/>
    </cofactor>
</comment>
<dbReference type="PANTHER" id="PTHR43780:SF2">
    <property type="entry name" value="1-AMINOCYCLOPROPANE-1-CARBOXYLATE DEAMINASE-RELATED"/>
    <property type="match status" value="1"/>
</dbReference>
<keyword evidence="3" id="KW-0663">Pyridoxal phosphate</keyword>
<name>A0ABV9SDA3_9PSEU</name>
<dbReference type="Pfam" id="PF00291">
    <property type="entry name" value="PALP"/>
    <property type="match status" value="1"/>
</dbReference>
<reference evidence="6" key="1">
    <citation type="journal article" date="2019" name="Int. J. Syst. Evol. Microbiol.">
        <title>The Global Catalogue of Microorganisms (GCM) 10K type strain sequencing project: providing services to taxonomists for standard genome sequencing and annotation.</title>
        <authorList>
            <consortium name="The Broad Institute Genomics Platform"/>
            <consortium name="The Broad Institute Genome Sequencing Center for Infectious Disease"/>
            <person name="Wu L."/>
            <person name="Ma J."/>
        </authorList>
    </citation>
    <scope>NUCLEOTIDE SEQUENCE [LARGE SCALE GENOMIC DNA]</scope>
    <source>
        <strain evidence="6">ZS-22-S1</strain>
    </source>
</reference>
<sequence>MDLSRFPRVPLGSWPTPLDPCPRLSAELGATVLVKRDDVGGVGLGGNKLRKLEFTLAAALADGAEKIVTFGGVQTNHGRLTAAACARLGLRCELVLTRSVPRSGFAYDRSGNVALDELFGATVHMCDTDEEAAQVAAALADDRTVTLPVGGSSGLGVLGYVAAAAELAEQLGDRRADRIVCALGSGGTVAGLALGGGTPITGVTVSRKADAAMAVVEQVAGLATDVLGEKRAKLDHVTADDSALGDGYGVPTDEVWAALRLFARTEGIVLDPVYTGKAAAALVAGVRPGETVVFVHTGGAPGLYGYAPELVAEASARR</sequence>
<dbReference type="RefSeq" id="WP_378060858.1">
    <property type="nucleotide sequence ID" value="NZ_JBHSIS010000022.1"/>
</dbReference>
<evidence type="ECO:0000313" key="5">
    <source>
        <dbReference type="EMBL" id="MFC4858385.1"/>
    </source>
</evidence>
<evidence type="ECO:0000256" key="3">
    <source>
        <dbReference type="ARBA" id="ARBA00022898"/>
    </source>
</evidence>
<protein>
    <submittedName>
        <fullName evidence="5">Pyridoxal-phosphate dependent enzyme</fullName>
    </submittedName>
</protein>
<keyword evidence="6" id="KW-1185">Reference proteome</keyword>
<dbReference type="SUPFAM" id="SSF53686">
    <property type="entry name" value="Tryptophan synthase beta subunit-like PLP-dependent enzymes"/>
    <property type="match status" value="1"/>
</dbReference>
<dbReference type="InterPro" id="IPR027278">
    <property type="entry name" value="ACCD_DCysDesulf"/>
</dbReference>
<gene>
    <name evidence="5" type="ORF">ACFPCV_33225</name>
</gene>
<evidence type="ECO:0000256" key="2">
    <source>
        <dbReference type="ARBA" id="ARBA00008639"/>
    </source>
</evidence>
<dbReference type="Proteomes" id="UP001595859">
    <property type="component" value="Unassembled WGS sequence"/>
</dbReference>
<proteinExistence type="inferred from homology"/>
<dbReference type="PANTHER" id="PTHR43780">
    <property type="entry name" value="1-AMINOCYCLOPROPANE-1-CARBOXYLATE DEAMINASE-RELATED"/>
    <property type="match status" value="1"/>
</dbReference>
<evidence type="ECO:0000313" key="6">
    <source>
        <dbReference type="Proteomes" id="UP001595859"/>
    </source>
</evidence>
<dbReference type="Gene3D" id="3.40.50.1100">
    <property type="match status" value="2"/>
</dbReference>
<dbReference type="PIRSF" id="PIRSF006278">
    <property type="entry name" value="ACCD_DCysDesulf"/>
    <property type="match status" value="1"/>
</dbReference>
<evidence type="ECO:0000256" key="1">
    <source>
        <dbReference type="ARBA" id="ARBA00001933"/>
    </source>
</evidence>
<evidence type="ECO:0000259" key="4">
    <source>
        <dbReference type="Pfam" id="PF00291"/>
    </source>
</evidence>
<organism evidence="5 6">
    <name type="scientific">Actinophytocola glycyrrhizae</name>
    <dbReference type="NCBI Taxonomy" id="2044873"/>
    <lineage>
        <taxon>Bacteria</taxon>
        <taxon>Bacillati</taxon>
        <taxon>Actinomycetota</taxon>
        <taxon>Actinomycetes</taxon>
        <taxon>Pseudonocardiales</taxon>
        <taxon>Pseudonocardiaceae</taxon>
    </lineage>
</organism>
<comment type="similarity">
    <text evidence="2">Belongs to the ACC deaminase/D-cysteine desulfhydrase family.</text>
</comment>
<dbReference type="InterPro" id="IPR036052">
    <property type="entry name" value="TrpB-like_PALP_sf"/>
</dbReference>
<accession>A0ABV9SDA3</accession>
<dbReference type="InterPro" id="IPR001926">
    <property type="entry name" value="TrpB-like_PALP"/>
</dbReference>
<feature type="domain" description="Tryptophan synthase beta chain-like PALP" evidence="4">
    <location>
        <begin position="11"/>
        <end position="298"/>
    </location>
</feature>